<keyword evidence="4" id="KW-0695">RNA-directed DNA polymerase</keyword>
<proteinExistence type="predicted"/>
<keyword evidence="4" id="KW-0808">Transferase</keyword>
<dbReference type="InterPro" id="IPR043502">
    <property type="entry name" value="DNA/RNA_pol_sf"/>
</dbReference>
<organism evidence="4">
    <name type="scientific">Tanacetum cinerariifolium</name>
    <name type="common">Dalmatian daisy</name>
    <name type="synonym">Chrysanthemum cinerariifolium</name>
    <dbReference type="NCBI Taxonomy" id="118510"/>
    <lineage>
        <taxon>Eukaryota</taxon>
        <taxon>Viridiplantae</taxon>
        <taxon>Streptophyta</taxon>
        <taxon>Embryophyta</taxon>
        <taxon>Tracheophyta</taxon>
        <taxon>Spermatophyta</taxon>
        <taxon>Magnoliopsida</taxon>
        <taxon>eudicotyledons</taxon>
        <taxon>Gunneridae</taxon>
        <taxon>Pentapetalae</taxon>
        <taxon>asterids</taxon>
        <taxon>campanulids</taxon>
        <taxon>Asterales</taxon>
        <taxon>Asteraceae</taxon>
        <taxon>Asteroideae</taxon>
        <taxon>Anthemideae</taxon>
        <taxon>Anthemidinae</taxon>
        <taxon>Tanacetum</taxon>
    </lineage>
</organism>
<dbReference type="CDD" id="cd01647">
    <property type="entry name" value="RT_LTR"/>
    <property type="match status" value="1"/>
</dbReference>
<feature type="domain" description="Reverse transcriptase/retrotransposon-derived protein RNase H-like" evidence="3">
    <location>
        <begin position="533"/>
        <end position="630"/>
    </location>
</feature>
<gene>
    <name evidence="4" type="ORF">Tci_013957</name>
</gene>
<evidence type="ECO:0000259" key="3">
    <source>
        <dbReference type="Pfam" id="PF17919"/>
    </source>
</evidence>
<comment type="caution">
    <text evidence="4">The sequence shown here is derived from an EMBL/GenBank/DDBJ whole genome shotgun (WGS) entry which is preliminary data.</text>
</comment>
<dbReference type="Pfam" id="PF00078">
    <property type="entry name" value="RVT_1"/>
    <property type="match status" value="1"/>
</dbReference>
<sequence length="798" mass="92977">MLTWCTAKLQYYTIDVVIKRFFTRIQGRLRDCPWEHTAHAREEFLKMKCCSFQKKDLEKHYDRINEAYWALEARNVTIAQTTLGELYQLILNALAKLCNQKKFLAEFERTRKCLGIACDDRYLQIKCKDKSSCDCTHTKKKFHSKRFSSLSGKPRFSRQNNKKWKFIRKKKKRVAKHLTEPVDVSDLEFLYSLDDEPSDSVLCTIVYSDLSFDDDSDIDSLEGDSDFGVHMISLIPSFFNPWTAMHRLFVASITPPIFNINNIKQRLIQTCCASSHTEFLTKHPSPLWLNPSFFVSLPFKQNEDVNPTKASHPKMNPDHYQLAKEECEQLVSQRIIEPTTSPWACKAFYVNKRSEQVHGKLRLVINYQPLNYFLADDKFPLPQKKSLFQHLADARVLSKFDLKSGFWQLGIKPEDRTKTAFCIPNHHYQWNVMPFGLKKALSAFQKAMITIFEPILANTLVYIDDILLLSSDEQSHAELLSKFYSLVTKYEIMLSEKNMEVGVTTIQFLDFLPKLSHHTAWLFPMLKKNPSQWTSKQTEAVKAIKSLAEKMPPLKIHASLEKRILQTDASDKCWGAVLLVQDNNNKRHVCGYKSGMFKASEKHCHSTFKEILAVKRGIEKFQFHLIGHEFPKKLLSYVVKSQFKDVPPYSKHLLTMLQWPGSFLPPKAVNDDGFVVYHAPYYFIYDWYKVNPSSRRCERKLQTLYTDTKGLMARANGVDPDKIPYHVMWNISIWSEGNSDAYRWIKANGQWLYENFDHCKVETSDDDDDARSLWSSDDEEHFDPFEDDPTHPDARWSP</sequence>
<protein>
    <submittedName>
        <fullName evidence="4">Putative reverse transcriptase domain, viral movement protein</fullName>
    </submittedName>
</protein>
<dbReference type="InterPro" id="IPR051320">
    <property type="entry name" value="Viral_Replic_Matur_Polypro"/>
</dbReference>
<reference evidence="4" key="1">
    <citation type="journal article" date="2019" name="Sci. Rep.">
        <title>Draft genome of Tanacetum cinerariifolium, the natural source of mosquito coil.</title>
        <authorList>
            <person name="Yamashiro T."/>
            <person name="Shiraishi A."/>
            <person name="Satake H."/>
            <person name="Nakayama K."/>
        </authorList>
    </citation>
    <scope>NUCLEOTIDE SEQUENCE</scope>
</reference>
<evidence type="ECO:0000313" key="4">
    <source>
        <dbReference type="EMBL" id="GEU41979.1"/>
    </source>
</evidence>
<dbReference type="PANTHER" id="PTHR33064:SF37">
    <property type="entry name" value="RIBONUCLEASE H"/>
    <property type="match status" value="1"/>
</dbReference>
<dbReference type="AlphaFoldDB" id="A0A6L2JYZ9"/>
<feature type="region of interest" description="Disordered" evidence="1">
    <location>
        <begin position="763"/>
        <end position="798"/>
    </location>
</feature>
<dbReference type="Gene3D" id="3.10.10.10">
    <property type="entry name" value="HIV Type 1 Reverse Transcriptase, subunit A, domain 1"/>
    <property type="match status" value="1"/>
</dbReference>
<dbReference type="PANTHER" id="PTHR33064">
    <property type="entry name" value="POL PROTEIN"/>
    <property type="match status" value="1"/>
</dbReference>
<dbReference type="InterPro" id="IPR000477">
    <property type="entry name" value="RT_dom"/>
</dbReference>
<evidence type="ECO:0000256" key="1">
    <source>
        <dbReference type="SAM" id="MobiDB-lite"/>
    </source>
</evidence>
<name>A0A6L2JYZ9_TANCI</name>
<evidence type="ECO:0000259" key="2">
    <source>
        <dbReference type="Pfam" id="PF00078"/>
    </source>
</evidence>
<dbReference type="SUPFAM" id="SSF56672">
    <property type="entry name" value="DNA/RNA polymerases"/>
    <property type="match status" value="1"/>
</dbReference>
<dbReference type="Gene3D" id="3.30.70.270">
    <property type="match status" value="1"/>
</dbReference>
<keyword evidence="4" id="KW-0548">Nucleotidyltransferase</keyword>
<feature type="compositionally biased region" description="Basic and acidic residues" evidence="1">
    <location>
        <begin position="782"/>
        <end position="798"/>
    </location>
</feature>
<dbReference type="InterPro" id="IPR043128">
    <property type="entry name" value="Rev_trsase/Diguanyl_cyclase"/>
</dbReference>
<dbReference type="GO" id="GO:0003964">
    <property type="term" value="F:RNA-directed DNA polymerase activity"/>
    <property type="evidence" value="ECO:0007669"/>
    <property type="project" value="UniProtKB-KW"/>
</dbReference>
<accession>A0A6L2JYZ9</accession>
<dbReference type="Pfam" id="PF17919">
    <property type="entry name" value="RT_RNaseH_2"/>
    <property type="match status" value="1"/>
</dbReference>
<dbReference type="EMBL" id="BKCJ010001508">
    <property type="protein sequence ID" value="GEU41979.1"/>
    <property type="molecule type" value="Genomic_DNA"/>
</dbReference>
<dbReference type="InterPro" id="IPR041577">
    <property type="entry name" value="RT_RNaseH_2"/>
</dbReference>
<feature type="domain" description="Reverse transcriptase" evidence="2">
    <location>
        <begin position="352"/>
        <end position="509"/>
    </location>
</feature>